<protein>
    <recommendedName>
        <fullName evidence="16">Pickpocket protein 28</fullName>
    </recommendedName>
</protein>
<dbReference type="GO" id="GO:0015280">
    <property type="term" value="F:ligand-gated sodium channel activity"/>
    <property type="evidence" value="ECO:0007669"/>
    <property type="project" value="TreeGrafter"/>
</dbReference>
<evidence type="ECO:0008006" key="16">
    <source>
        <dbReference type="Google" id="ProtNLM"/>
    </source>
</evidence>
<dbReference type="Gene3D" id="2.60.470.10">
    <property type="entry name" value="Acid-sensing ion channels like domains"/>
    <property type="match status" value="1"/>
</dbReference>
<keyword evidence="10 12" id="KW-0739">Sodium transport</keyword>
<evidence type="ECO:0000256" key="1">
    <source>
        <dbReference type="ARBA" id="ARBA00004141"/>
    </source>
</evidence>
<sequence>YLLLQLDLGLITISCMPTKMAQKEFKHEVKENQHPKCLSNLRLYFMEYCNNTSIHGFKYLGERRSPAEKIFWAIVLTISLYYCTFNIVEIYQKWKRSPVIVSFATKETPIWDVPFPAITICPRTKAIKTKFNFTEMVLLNDENFSNDKDFFAKKLQFDYMSMVCSSTLELFSDKYPTWTVDSGIITFLTNVQTEYNETVKYFSWAGQNLTNTVSDLFKPIITSAGICYTFNMLDRDEIFTDEMDKEYYNTFGITHQPKSQWSIERGYDKDADLNAFPLRTVVSGAAGGVDMILVTYDADLDYICGDALQGYKVILHHPARLPNPRQDYFRLGLNQDVAVSVKPNMMKTSKRLKNYDSANRGCYLIKEKKLRFFKTYDQLDCLFECLSNYTYKYCECVGFDMPRANSTPICGPSSKTCMSQANTKFLSSEVSFRIEHPERKFPRNISEEDFDQDCNCLPACDSLSFDADVSLTEWEWQKGSKIVSPKKESDNLKVNFKIHFVIFRIWWSVFLTISLYFCATLILKTYKKWERSPVIVSFATSETPISHIPFPAVTICPQIKAAKEKFDFSKVGILKNNGTEISSVKDKHYSYMFLVCSDKQALLVDIGKKVTTVADGGVIRYLMEVK</sequence>
<dbReference type="OrthoDB" id="6021021at2759"/>
<accession>A0A8K0DCU5</accession>
<dbReference type="PANTHER" id="PTHR11690">
    <property type="entry name" value="AMILORIDE-SENSITIVE SODIUM CHANNEL-RELATED"/>
    <property type="match status" value="1"/>
</dbReference>
<name>A0A8K0DCU5_IGNLU</name>
<comment type="caution">
    <text evidence="14">The sequence shown here is derived from an EMBL/GenBank/DDBJ whole genome shotgun (WGS) entry which is preliminary data.</text>
</comment>
<dbReference type="EMBL" id="VTPC01000930">
    <property type="protein sequence ID" value="KAF2903803.1"/>
    <property type="molecule type" value="Genomic_DNA"/>
</dbReference>
<dbReference type="GO" id="GO:0005886">
    <property type="term" value="C:plasma membrane"/>
    <property type="evidence" value="ECO:0007669"/>
    <property type="project" value="TreeGrafter"/>
</dbReference>
<gene>
    <name evidence="14" type="ORF">ILUMI_02380</name>
</gene>
<evidence type="ECO:0000256" key="13">
    <source>
        <dbReference type="SAM" id="Phobius"/>
    </source>
</evidence>
<evidence type="ECO:0000313" key="14">
    <source>
        <dbReference type="EMBL" id="KAF2903803.1"/>
    </source>
</evidence>
<evidence type="ECO:0000256" key="10">
    <source>
        <dbReference type="ARBA" id="ARBA00023201"/>
    </source>
</evidence>
<evidence type="ECO:0000256" key="2">
    <source>
        <dbReference type="ARBA" id="ARBA00007193"/>
    </source>
</evidence>
<evidence type="ECO:0000256" key="4">
    <source>
        <dbReference type="ARBA" id="ARBA00022461"/>
    </source>
</evidence>
<reference evidence="14" key="1">
    <citation type="submission" date="2019-08" db="EMBL/GenBank/DDBJ databases">
        <title>The genome of the North American firefly Photinus pyralis.</title>
        <authorList>
            <consortium name="Photinus pyralis genome working group"/>
            <person name="Fallon T.R."/>
            <person name="Sander Lower S.E."/>
            <person name="Weng J.-K."/>
        </authorList>
    </citation>
    <scope>NUCLEOTIDE SEQUENCE</scope>
    <source>
        <strain evidence="14">TRF0915ILg1</strain>
        <tissue evidence="14">Whole body</tissue>
    </source>
</reference>
<evidence type="ECO:0000256" key="9">
    <source>
        <dbReference type="ARBA" id="ARBA00023136"/>
    </source>
</evidence>
<keyword evidence="6 13" id="KW-1133">Transmembrane helix</keyword>
<evidence type="ECO:0000256" key="12">
    <source>
        <dbReference type="RuleBase" id="RU000679"/>
    </source>
</evidence>
<evidence type="ECO:0000256" key="3">
    <source>
        <dbReference type="ARBA" id="ARBA00022448"/>
    </source>
</evidence>
<keyword evidence="3 12" id="KW-0813">Transport</keyword>
<evidence type="ECO:0000256" key="11">
    <source>
        <dbReference type="ARBA" id="ARBA00023303"/>
    </source>
</evidence>
<comment type="subcellular location">
    <subcellularLocation>
        <location evidence="1">Membrane</location>
        <topology evidence="1">Multi-pass membrane protein</topology>
    </subcellularLocation>
</comment>
<feature type="non-terminal residue" evidence="14">
    <location>
        <position position="1"/>
    </location>
</feature>
<evidence type="ECO:0000256" key="7">
    <source>
        <dbReference type="ARBA" id="ARBA00023053"/>
    </source>
</evidence>
<evidence type="ECO:0000256" key="6">
    <source>
        <dbReference type="ARBA" id="ARBA00022989"/>
    </source>
</evidence>
<comment type="similarity">
    <text evidence="2 12">Belongs to the amiloride-sensitive sodium channel (TC 1.A.6) family.</text>
</comment>
<dbReference type="Pfam" id="PF00858">
    <property type="entry name" value="ASC"/>
    <property type="match status" value="2"/>
</dbReference>
<evidence type="ECO:0000256" key="5">
    <source>
        <dbReference type="ARBA" id="ARBA00022692"/>
    </source>
</evidence>
<keyword evidence="8 12" id="KW-0406">Ion transport</keyword>
<evidence type="ECO:0000256" key="8">
    <source>
        <dbReference type="ARBA" id="ARBA00023065"/>
    </source>
</evidence>
<keyword evidence="5 12" id="KW-0812">Transmembrane</keyword>
<dbReference type="InterPro" id="IPR001873">
    <property type="entry name" value="ENaC"/>
</dbReference>
<keyword evidence="11 12" id="KW-0407">Ion channel</keyword>
<evidence type="ECO:0000313" key="15">
    <source>
        <dbReference type="Proteomes" id="UP000801492"/>
    </source>
</evidence>
<dbReference type="PANTHER" id="PTHR11690:SF288">
    <property type="entry name" value="AMILORIDE-SENSITIVE NA+ CHANNEL-RELATED"/>
    <property type="match status" value="1"/>
</dbReference>
<keyword evidence="9 13" id="KW-0472">Membrane</keyword>
<keyword evidence="4 12" id="KW-0894">Sodium channel</keyword>
<dbReference type="AlphaFoldDB" id="A0A8K0DCU5"/>
<proteinExistence type="inferred from homology"/>
<keyword evidence="7" id="KW-0915">Sodium</keyword>
<feature type="transmembrane region" description="Helical" evidence="13">
    <location>
        <begin position="505"/>
        <end position="523"/>
    </location>
</feature>
<keyword evidence="15" id="KW-1185">Reference proteome</keyword>
<dbReference type="Proteomes" id="UP000801492">
    <property type="component" value="Unassembled WGS sequence"/>
</dbReference>
<organism evidence="14 15">
    <name type="scientific">Ignelater luminosus</name>
    <name type="common">Cucubano</name>
    <name type="synonym">Pyrophorus luminosus</name>
    <dbReference type="NCBI Taxonomy" id="2038154"/>
    <lineage>
        <taxon>Eukaryota</taxon>
        <taxon>Metazoa</taxon>
        <taxon>Ecdysozoa</taxon>
        <taxon>Arthropoda</taxon>
        <taxon>Hexapoda</taxon>
        <taxon>Insecta</taxon>
        <taxon>Pterygota</taxon>
        <taxon>Neoptera</taxon>
        <taxon>Endopterygota</taxon>
        <taxon>Coleoptera</taxon>
        <taxon>Polyphaga</taxon>
        <taxon>Elateriformia</taxon>
        <taxon>Elateroidea</taxon>
        <taxon>Elateridae</taxon>
        <taxon>Agrypninae</taxon>
        <taxon>Pyrophorini</taxon>
        <taxon>Ignelater</taxon>
    </lineage>
</organism>